<keyword evidence="1" id="KW-0472">Membrane</keyword>
<dbReference type="Gene3D" id="3.90.550.50">
    <property type="match status" value="1"/>
</dbReference>
<dbReference type="VEuPathDB" id="TrichDB:TRFO_13303"/>
<dbReference type="GeneID" id="94831871"/>
<name>A0A1J4KYI3_9EUKA</name>
<sequence length="370" mass="43608">MIIRKKYINSRKQLNHNLKTPPYLRKFLIIFIINICIIIYYFQYQLSDIHISDYNILTKLKRVLIVVQTYHKHENRQQYHLQNWMMQLPDYLWIDAAFVSDVPIFQGKCNNTKEPICNSKLYHTIIVPKHEYNIRMHLFKNLSRQLTQVSFILTLNQSLRYFLKTESDYIIRVDDDVSFYLPNLKKAIDELDSHFDPKTDKVLKGLCVSCGPFFYGGGAGQLFSRAAAEDVLTNFDEWGLKIDVPWDVYLNTLAERFKIPLDQMTLGGMTSGFQSYFYEIAAKGEWNKFEQCPARNFDSSRCPGPFHRVKDIFTFHHFSDFFSQNTTWEKILGSGTIPDNLFYHNCNWACHPCLAPIELQNKHPKLFLQH</sequence>
<accession>A0A1J4KYI3</accession>
<dbReference type="RefSeq" id="XP_068369431.1">
    <property type="nucleotide sequence ID" value="XM_068497167.1"/>
</dbReference>
<keyword evidence="1" id="KW-1133">Transmembrane helix</keyword>
<feature type="transmembrane region" description="Helical" evidence="1">
    <location>
        <begin position="23"/>
        <end position="42"/>
    </location>
</feature>
<comment type="caution">
    <text evidence="2">The sequence shown here is derived from an EMBL/GenBank/DDBJ whole genome shotgun (WGS) entry which is preliminary data.</text>
</comment>
<dbReference type="AlphaFoldDB" id="A0A1J4KYI3"/>
<gene>
    <name evidence="2" type="ORF">TRFO_13303</name>
</gene>
<proteinExistence type="predicted"/>
<evidence type="ECO:0000313" key="3">
    <source>
        <dbReference type="Proteomes" id="UP000179807"/>
    </source>
</evidence>
<dbReference type="Proteomes" id="UP000179807">
    <property type="component" value="Unassembled WGS sequence"/>
</dbReference>
<keyword evidence="3" id="KW-1185">Reference proteome</keyword>
<evidence type="ECO:0000256" key="1">
    <source>
        <dbReference type="SAM" id="Phobius"/>
    </source>
</evidence>
<dbReference type="EMBL" id="MLAK01000123">
    <property type="protein sequence ID" value="OHT16295.1"/>
    <property type="molecule type" value="Genomic_DNA"/>
</dbReference>
<reference evidence="2" key="1">
    <citation type="submission" date="2016-10" db="EMBL/GenBank/DDBJ databases">
        <authorList>
            <person name="Benchimol M."/>
            <person name="Almeida L.G."/>
            <person name="Vasconcelos A.T."/>
            <person name="Perreira-Neves A."/>
            <person name="Rosa I.A."/>
            <person name="Tasca T."/>
            <person name="Bogo M.R."/>
            <person name="de Souza W."/>
        </authorList>
    </citation>
    <scope>NUCLEOTIDE SEQUENCE [LARGE SCALE GENOMIC DNA]</scope>
    <source>
        <strain evidence="2">K</strain>
    </source>
</reference>
<evidence type="ECO:0000313" key="2">
    <source>
        <dbReference type="EMBL" id="OHT16295.1"/>
    </source>
</evidence>
<keyword evidence="1" id="KW-0812">Transmembrane</keyword>
<protein>
    <submittedName>
        <fullName evidence="2">Uncharacterized protein</fullName>
    </submittedName>
</protein>
<organism evidence="2 3">
    <name type="scientific">Tritrichomonas foetus</name>
    <dbReference type="NCBI Taxonomy" id="1144522"/>
    <lineage>
        <taxon>Eukaryota</taxon>
        <taxon>Metamonada</taxon>
        <taxon>Parabasalia</taxon>
        <taxon>Tritrichomonadida</taxon>
        <taxon>Tritrichomonadidae</taxon>
        <taxon>Tritrichomonas</taxon>
    </lineage>
</organism>